<keyword evidence="1" id="KW-0812">Transmembrane</keyword>
<feature type="transmembrane region" description="Helical" evidence="1">
    <location>
        <begin position="76"/>
        <end position="94"/>
    </location>
</feature>
<feature type="transmembrane region" description="Helical" evidence="1">
    <location>
        <begin position="123"/>
        <end position="142"/>
    </location>
</feature>
<feature type="transmembrane region" description="Helical" evidence="1">
    <location>
        <begin position="100"/>
        <end position="116"/>
    </location>
</feature>
<sequence>MKALRIPDGTVEALKWLALVLMTGDHVNKYLFNATLPVLFEAGRVALPLFVFVLAYNLARPGTLERGVYGRTMSRLAMFGALASVPFVALGGLYAGWWPLNVMFTLLVVTATAYLVERGGKLHLAAAGVVFLVGGSSVEYWWPAVAFGLAVWSYTRRPSWAAAAVAVLACAALWFVNRNLWALAALPVLFLASRVDVRVPRLRWAFYAYYPLHLASLWLIRIPMSKAGYLLSFSEDDCTIQRGLKPLVHTAPDSQISGLLCTKLVYAQYSCAPKRDEHGDRYRTDYRARRGHPARTGMGACASSRGDHWAVGAVGDGWA</sequence>
<keyword evidence="1" id="KW-0472">Membrane</keyword>
<dbReference type="AlphaFoldDB" id="Q76M26"/>
<proteinExistence type="predicted"/>
<geneLocation type="plasmid" evidence="2">
    <name>pUO1</name>
</geneLocation>
<keyword evidence="1" id="KW-1133">Transmembrane helix</keyword>
<feature type="transmembrane region" description="Helical" evidence="1">
    <location>
        <begin position="162"/>
        <end position="192"/>
    </location>
</feature>
<name>Q76M26_DELAC</name>
<dbReference type="InterPro" id="IPR008875">
    <property type="entry name" value="TraX"/>
</dbReference>
<reference evidence="2" key="3">
    <citation type="journal article" date="2006" name="Appl. Environ. Microbiol.">
        <title>Functional analysis of unique class II insertion sequence IS1071.</title>
        <authorList>
            <person name="Sota M."/>
            <person name="Yano H."/>
            <person name="Nagata Y."/>
            <person name="Ohtsubo Y."/>
            <person name="Genka H."/>
            <person name="Anbutsu H."/>
            <person name="Kawasaki H."/>
            <person name="Tsuda M."/>
        </authorList>
    </citation>
    <scope>NUCLEOTIDE SEQUENCE</scope>
    <source>
        <strain evidence="2">B</strain>
        <plasmid evidence="2">pUO1</plasmid>
    </source>
</reference>
<feature type="transmembrane region" description="Helical" evidence="1">
    <location>
        <begin position="30"/>
        <end position="55"/>
    </location>
</feature>
<evidence type="ECO:0000256" key="1">
    <source>
        <dbReference type="SAM" id="Phobius"/>
    </source>
</evidence>
<accession>Q76M26</accession>
<organism evidence="2">
    <name type="scientific">Delftia acidovorans</name>
    <name type="common">Pseudomonas acidovorans</name>
    <name type="synonym">Comamonas acidovorans</name>
    <dbReference type="NCBI Taxonomy" id="80866"/>
    <lineage>
        <taxon>Bacteria</taxon>
        <taxon>Pseudomonadati</taxon>
        <taxon>Pseudomonadota</taxon>
        <taxon>Betaproteobacteria</taxon>
        <taxon>Burkholderiales</taxon>
        <taxon>Comamonadaceae</taxon>
        <taxon>Delftia</taxon>
    </lineage>
</organism>
<dbReference type="EMBL" id="AB063332">
    <property type="protein sequence ID" value="BAC81999.1"/>
    <property type="molecule type" value="Genomic_DNA"/>
</dbReference>
<gene>
    <name evidence="2" type="primary">trbP</name>
</gene>
<protein>
    <submittedName>
        <fullName evidence="2">TrbP</fullName>
    </submittedName>
</protein>
<feature type="transmembrane region" description="Helical" evidence="1">
    <location>
        <begin position="204"/>
        <end position="224"/>
    </location>
</feature>
<evidence type="ECO:0000313" key="2">
    <source>
        <dbReference type="EMBL" id="BAC81999.1"/>
    </source>
</evidence>
<keyword evidence="2" id="KW-0614">Plasmid</keyword>
<dbReference type="Pfam" id="PF05857">
    <property type="entry name" value="TraX"/>
    <property type="match status" value="1"/>
</dbReference>
<reference evidence="2" key="2">
    <citation type="journal article" date="2003" name="J. Bacteriol.">
        <title>Structure of haloacetate-catabolic IncP-1beta plasmid pUO1 and genetic mobility of its residing haloacetate-catabolic transposon.</title>
        <authorList>
            <person name="Sota M."/>
            <person name="Kawasaki H."/>
            <person name="Tsuda M."/>
        </authorList>
    </citation>
    <scope>NUCLEOTIDE SEQUENCE</scope>
    <source>
        <strain evidence="2">B</strain>
        <plasmid evidence="2">pUO1</plasmid>
    </source>
</reference>
<reference evidence="2" key="1">
    <citation type="journal article" date="2002" name="Appl. Environ. Microbiol.">
        <title>Characterization of a class II defective transposon carrying two haloacetate dehalogenase genes from Delftia acidovorans plasmid pUO1.</title>
        <authorList>
            <person name="Sota M."/>
            <person name="Endo M."/>
            <person name="Nitta K."/>
            <person name="Kawasaki H."/>
            <person name="Tsuda M."/>
        </authorList>
    </citation>
    <scope>NUCLEOTIDE SEQUENCE</scope>
    <source>
        <strain evidence="2">B</strain>
        <plasmid evidence="2">pUO1</plasmid>
    </source>
</reference>